<accession>A0ABR1XD61</accession>
<dbReference type="GeneID" id="92038661"/>
<dbReference type="EMBL" id="JAQQWN010000002">
    <property type="protein sequence ID" value="KAK8094601.1"/>
    <property type="molecule type" value="Genomic_DNA"/>
</dbReference>
<gene>
    <name evidence="1" type="ORF">PG997_001286</name>
</gene>
<comment type="caution">
    <text evidence="1">The sequence shown here is derived from an EMBL/GenBank/DDBJ whole genome shotgun (WGS) entry which is preliminary data.</text>
</comment>
<reference evidence="1 2" key="1">
    <citation type="submission" date="2023-01" db="EMBL/GenBank/DDBJ databases">
        <title>Analysis of 21 Apiospora genomes using comparative genomics revels a genus with tremendous synthesis potential of carbohydrate active enzymes and secondary metabolites.</title>
        <authorList>
            <person name="Sorensen T."/>
        </authorList>
    </citation>
    <scope>NUCLEOTIDE SEQUENCE [LARGE SCALE GENOMIC DNA]</scope>
    <source>
        <strain evidence="1 2">CBS 114990</strain>
    </source>
</reference>
<dbReference type="RefSeq" id="XP_066675374.1">
    <property type="nucleotide sequence ID" value="XM_066805601.1"/>
</dbReference>
<name>A0ABR1XD61_9PEZI</name>
<sequence>MVVLGVMIIGIVSTARYTATGYDLTRTVELKEGANETQNPAGVVAMNDSIKHDISNQNAKSFATSQNPADITMCDDELHGCQSFNVLVSTNYDLAPFRVYYSTTLLMMACQ</sequence>
<keyword evidence="2" id="KW-1185">Reference proteome</keyword>
<organism evidence="1 2">
    <name type="scientific">Apiospora hydei</name>
    <dbReference type="NCBI Taxonomy" id="1337664"/>
    <lineage>
        <taxon>Eukaryota</taxon>
        <taxon>Fungi</taxon>
        <taxon>Dikarya</taxon>
        <taxon>Ascomycota</taxon>
        <taxon>Pezizomycotina</taxon>
        <taxon>Sordariomycetes</taxon>
        <taxon>Xylariomycetidae</taxon>
        <taxon>Amphisphaeriales</taxon>
        <taxon>Apiosporaceae</taxon>
        <taxon>Apiospora</taxon>
    </lineage>
</organism>
<evidence type="ECO:0000313" key="1">
    <source>
        <dbReference type="EMBL" id="KAK8094601.1"/>
    </source>
</evidence>
<protein>
    <submittedName>
        <fullName evidence="1">Uncharacterized protein</fullName>
    </submittedName>
</protein>
<dbReference type="Proteomes" id="UP001433268">
    <property type="component" value="Unassembled WGS sequence"/>
</dbReference>
<proteinExistence type="predicted"/>
<evidence type="ECO:0000313" key="2">
    <source>
        <dbReference type="Proteomes" id="UP001433268"/>
    </source>
</evidence>